<sequence length="211" mass="23228">MDGFKRLPSAAESSLLTSVDGDSSSEHYDDVEDDRDIAIIGMACRVPGGNNSPARLWDYLMNRGDASGDMPSFRWEPYRARHPRNADTLARTTSKGYYVDNITDFDAGFFAVSPREAEQMDPQQRIALEVAWEALEDAGISPQRLSGTDTSVYMGVNSDDYGKLVLEDLPHIGAHMGVGTAYCVLLSTRLVLHPSSRSIRPARPSSQVRLT</sequence>
<dbReference type="InterPro" id="IPR050091">
    <property type="entry name" value="PKS_NRPS_Biosynth_Enz"/>
</dbReference>
<keyword evidence="1" id="KW-0596">Phosphopantetheine</keyword>
<keyword evidence="2" id="KW-0597">Phosphoprotein</keyword>
<dbReference type="GO" id="GO:0044550">
    <property type="term" value="P:secondary metabolite biosynthetic process"/>
    <property type="evidence" value="ECO:0007669"/>
    <property type="project" value="TreeGrafter"/>
</dbReference>
<feature type="domain" description="Ketosynthase family 3 (KS3)" evidence="4">
    <location>
        <begin position="34"/>
        <end position="211"/>
    </location>
</feature>
<protein>
    <recommendedName>
        <fullName evidence="4">Ketosynthase family 3 (KS3) domain-containing protein</fullName>
    </recommendedName>
</protein>
<dbReference type="VEuPathDB" id="FungiDB:F4678DRAFT_448013"/>
<dbReference type="InterPro" id="IPR020841">
    <property type="entry name" value="PKS_Beta-ketoAc_synthase_dom"/>
</dbReference>
<keyword evidence="6" id="KW-1185">Reference proteome</keyword>
<proteinExistence type="predicted"/>
<dbReference type="GO" id="GO:0006633">
    <property type="term" value="P:fatty acid biosynthetic process"/>
    <property type="evidence" value="ECO:0007669"/>
    <property type="project" value="TreeGrafter"/>
</dbReference>
<dbReference type="Proteomes" id="UP001148614">
    <property type="component" value="Unassembled WGS sequence"/>
</dbReference>
<evidence type="ECO:0000259" key="4">
    <source>
        <dbReference type="PROSITE" id="PS52004"/>
    </source>
</evidence>
<dbReference type="EMBL" id="JANPWZ010001515">
    <property type="protein sequence ID" value="KAJ3565217.1"/>
    <property type="molecule type" value="Genomic_DNA"/>
</dbReference>
<dbReference type="GO" id="GO:0004312">
    <property type="term" value="F:fatty acid synthase activity"/>
    <property type="evidence" value="ECO:0007669"/>
    <property type="project" value="TreeGrafter"/>
</dbReference>
<evidence type="ECO:0000313" key="5">
    <source>
        <dbReference type="EMBL" id="KAJ3565217.1"/>
    </source>
</evidence>
<dbReference type="AlphaFoldDB" id="A0A9W8NA86"/>
<dbReference type="SUPFAM" id="SSF53901">
    <property type="entry name" value="Thiolase-like"/>
    <property type="match status" value="1"/>
</dbReference>
<organism evidence="5 6">
    <name type="scientific">Xylaria arbuscula</name>
    <dbReference type="NCBI Taxonomy" id="114810"/>
    <lineage>
        <taxon>Eukaryota</taxon>
        <taxon>Fungi</taxon>
        <taxon>Dikarya</taxon>
        <taxon>Ascomycota</taxon>
        <taxon>Pezizomycotina</taxon>
        <taxon>Sordariomycetes</taxon>
        <taxon>Xylariomycetidae</taxon>
        <taxon>Xylariales</taxon>
        <taxon>Xylariaceae</taxon>
        <taxon>Xylaria</taxon>
    </lineage>
</organism>
<evidence type="ECO:0000313" key="6">
    <source>
        <dbReference type="Proteomes" id="UP001148614"/>
    </source>
</evidence>
<dbReference type="SMART" id="SM00825">
    <property type="entry name" value="PKS_KS"/>
    <property type="match status" value="1"/>
</dbReference>
<gene>
    <name evidence="5" type="ORF">NPX13_g7582</name>
</gene>
<dbReference type="InterPro" id="IPR014030">
    <property type="entry name" value="Ketoacyl_synth_N"/>
</dbReference>
<dbReference type="CDD" id="cd00833">
    <property type="entry name" value="PKS"/>
    <property type="match status" value="1"/>
</dbReference>
<dbReference type="InterPro" id="IPR016039">
    <property type="entry name" value="Thiolase-like"/>
</dbReference>
<evidence type="ECO:0000256" key="2">
    <source>
        <dbReference type="ARBA" id="ARBA00022553"/>
    </source>
</evidence>
<keyword evidence="3" id="KW-0511">Multifunctional enzyme</keyword>
<evidence type="ECO:0000256" key="3">
    <source>
        <dbReference type="ARBA" id="ARBA00023268"/>
    </source>
</evidence>
<dbReference type="PANTHER" id="PTHR43775">
    <property type="entry name" value="FATTY ACID SYNTHASE"/>
    <property type="match status" value="1"/>
</dbReference>
<reference evidence="5" key="1">
    <citation type="submission" date="2022-07" db="EMBL/GenBank/DDBJ databases">
        <title>Genome Sequence of Xylaria arbuscula.</title>
        <authorList>
            <person name="Buettner E."/>
        </authorList>
    </citation>
    <scope>NUCLEOTIDE SEQUENCE</scope>
    <source>
        <strain evidence="5">VT107</strain>
    </source>
</reference>
<accession>A0A9W8NA86</accession>
<comment type="caution">
    <text evidence="5">The sequence shown here is derived from an EMBL/GenBank/DDBJ whole genome shotgun (WGS) entry which is preliminary data.</text>
</comment>
<dbReference type="PANTHER" id="PTHR43775:SF22">
    <property type="entry name" value="SYNTHASE, PUTATIVE (JCVI)-RELATED"/>
    <property type="match status" value="1"/>
</dbReference>
<name>A0A9W8NA86_9PEZI</name>
<dbReference type="Pfam" id="PF00109">
    <property type="entry name" value="ketoacyl-synt"/>
    <property type="match status" value="1"/>
</dbReference>
<dbReference type="Gene3D" id="3.40.47.10">
    <property type="match status" value="1"/>
</dbReference>
<dbReference type="PROSITE" id="PS52004">
    <property type="entry name" value="KS3_2"/>
    <property type="match status" value="1"/>
</dbReference>
<evidence type="ECO:0000256" key="1">
    <source>
        <dbReference type="ARBA" id="ARBA00022450"/>
    </source>
</evidence>